<evidence type="ECO:0000259" key="4">
    <source>
        <dbReference type="PROSITE" id="PS50887"/>
    </source>
</evidence>
<dbReference type="InterPro" id="IPR029787">
    <property type="entry name" value="Nucleotide_cyclase"/>
</dbReference>
<dbReference type="GO" id="GO:0043709">
    <property type="term" value="P:cell adhesion involved in single-species biofilm formation"/>
    <property type="evidence" value="ECO:0007669"/>
    <property type="project" value="TreeGrafter"/>
</dbReference>
<name>A0AA47KK42_9GAMM</name>
<dbReference type="PANTHER" id="PTHR45138">
    <property type="entry name" value="REGULATORY COMPONENTS OF SENSORY TRANSDUCTION SYSTEM"/>
    <property type="match status" value="1"/>
</dbReference>
<dbReference type="PANTHER" id="PTHR45138:SF9">
    <property type="entry name" value="DIGUANYLATE CYCLASE DGCM-RELATED"/>
    <property type="match status" value="1"/>
</dbReference>
<dbReference type="InterPro" id="IPR043128">
    <property type="entry name" value="Rev_trsase/Diguanyl_cyclase"/>
</dbReference>
<dbReference type="SUPFAM" id="SSF55073">
    <property type="entry name" value="Nucleotide cyclase"/>
    <property type="match status" value="1"/>
</dbReference>
<organism evidence="5 6">
    <name type="scientific">Salinivibrio kushneri</name>
    <dbReference type="NCBI Taxonomy" id="1908198"/>
    <lineage>
        <taxon>Bacteria</taxon>
        <taxon>Pseudomonadati</taxon>
        <taxon>Pseudomonadota</taxon>
        <taxon>Gammaproteobacteria</taxon>
        <taxon>Vibrionales</taxon>
        <taxon>Vibrionaceae</taxon>
        <taxon>Salinivibrio</taxon>
    </lineage>
</organism>
<dbReference type="InterPro" id="IPR000160">
    <property type="entry name" value="GGDEF_dom"/>
</dbReference>
<evidence type="ECO:0000313" key="5">
    <source>
        <dbReference type="EMBL" id="WBA08366.1"/>
    </source>
</evidence>
<dbReference type="GO" id="GO:0005886">
    <property type="term" value="C:plasma membrane"/>
    <property type="evidence" value="ECO:0007669"/>
    <property type="project" value="TreeGrafter"/>
</dbReference>
<proteinExistence type="predicted"/>
<dbReference type="AlphaFoldDB" id="A0AA47KK42"/>
<dbReference type="FunFam" id="3.30.70.270:FF:000001">
    <property type="entry name" value="Diguanylate cyclase domain protein"/>
    <property type="match status" value="1"/>
</dbReference>
<accession>A0AA47KK42</accession>
<sequence length="334" mass="36969">MAASSIQILDSIVDFTAKTEVDAITKSLLTSITELTPVSEVVLLDYCGDMQPAFTVLGTNDNSAFQQENIHQIDALLDECLATQAVTHHHTDDHVLVAVPIYYEKEDGVSGILCGRAKSLSKDQRALVAGLTRIYENYQQIIMASERDSFTSLFNRKVLSKKLDLICDRLAQSEVTPDSDTDSSLSPWVCIFDVDHFKQINDNFGHVFGDEVILLLASLMRQTFSSQDTLFRYGGDEFVVLFQPCTRAMAEQKANTFIANVNARDFGAAQTVTISMGATRIERGQLSTSTILGNADQALYHAKQNGRNHVAFYDDLLQSGVIKTFVAEDDVELF</sequence>
<dbReference type="Gene3D" id="3.30.70.270">
    <property type="match status" value="1"/>
</dbReference>
<dbReference type="Proteomes" id="UP001164748">
    <property type="component" value="Chromosome"/>
</dbReference>
<dbReference type="InterPro" id="IPR050469">
    <property type="entry name" value="Diguanylate_Cyclase"/>
</dbReference>
<dbReference type="GO" id="GO:1902201">
    <property type="term" value="P:negative regulation of bacterial-type flagellum-dependent cell motility"/>
    <property type="evidence" value="ECO:0007669"/>
    <property type="project" value="TreeGrafter"/>
</dbReference>
<dbReference type="Pfam" id="PF00990">
    <property type="entry name" value="GGDEF"/>
    <property type="match status" value="1"/>
</dbReference>
<dbReference type="SMART" id="SM00267">
    <property type="entry name" value="GGDEF"/>
    <property type="match status" value="1"/>
</dbReference>
<reference evidence="5" key="1">
    <citation type="submission" date="2022-09" db="EMBL/GenBank/DDBJ databases">
        <authorList>
            <person name="Li Z.-J."/>
        </authorList>
    </citation>
    <scope>NUCLEOTIDE SEQUENCE</scope>
    <source>
        <strain evidence="5">TGB11</strain>
    </source>
</reference>
<dbReference type="EMBL" id="CP114588">
    <property type="protein sequence ID" value="WBA08366.1"/>
    <property type="molecule type" value="Genomic_DNA"/>
</dbReference>
<gene>
    <name evidence="5" type="ORF">N8M53_11215</name>
</gene>
<feature type="domain" description="GGDEF" evidence="4">
    <location>
        <begin position="185"/>
        <end position="315"/>
    </location>
</feature>
<dbReference type="GO" id="GO:0052621">
    <property type="term" value="F:diguanylate cyclase activity"/>
    <property type="evidence" value="ECO:0007669"/>
    <property type="project" value="UniProtKB-EC"/>
</dbReference>
<dbReference type="PROSITE" id="PS50887">
    <property type="entry name" value="GGDEF"/>
    <property type="match status" value="1"/>
</dbReference>
<dbReference type="RefSeq" id="WP_269578839.1">
    <property type="nucleotide sequence ID" value="NZ_CP114588.1"/>
</dbReference>
<evidence type="ECO:0000256" key="1">
    <source>
        <dbReference type="ARBA" id="ARBA00001946"/>
    </source>
</evidence>
<dbReference type="EC" id="2.7.7.65" evidence="2"/>
<evidence type="ECO:0000256" key="2">
    <source>
        <dbReference type="ARBA" id="ARBA00012528"/>
    </source>
</evidence>
<dbReference type="NCBIfam" id="TIGR00254">
    <property type="entry name" value="GGDEF"/>
    <property type="match status" value="1"/>
</dbReference>
<protein>
    <recommendedName>
        <fullName evidence="2">diguanylate cyclase</fullName>
        <ecNumber evidence="2">2.7.7.65</ecNumber>
    </recommendedName>
</protein>
<comment type="cofactor">
    <cofactor evidence="1">
        <name>Mg(2+)</name>
        <dbReference type="ChEBI" id="CHEBI:18420"/>
    </cofactor>
</comment>
<dbReference type="CDD" id="cd01949">
    <property type="entry name" value="GGDEF"/>
    <property type="match status" value="1"/>
</dbReference>
<evidence type="ECO:0000256" key="3">
    <source>
        <dbReference type="ARBA" id="ARBA00034247"/>
    </source>
</evidence>
<comment type="catalytic activity">
    <reaction evidence="3">
        <text>2 GTP = 3',3'-c-di-GMP + 2 diphosphate</text>
        <dbReference type="Rhea" id="RHEA:24898"/>
        <dbReference type="ChEBI" id="CHEBI:33019"/>
        <dbReference type="ChEBI" id="CHEBI:37565"/>
        <dbReference type="ChEBI" id="CHEBI:58805"/>
        <dbReference type="EC" id="2.7.7.65"/>
    </reaction>
</comment>
<evidence type="ECO:0000313" key="6">
    <source>
        <dbReference type="Proteomes" id="UP001164748"/>
    </source>
</evidence>